<evidence type="ECO:0000313" key="3">
    <source>
        <dbReference type="EMBL" id="UOE37978.1"/>
    </source>
</evidence>
<evidence type="ECO:0000256" key="1">
    <source>
        <dbReference type="ARBA" id="ARBA00022729"/>
    </source>
</evidence>
<keyword evidence="4" id="KW-1185">Reference proteome</keyword>
<dbReference type="EMBL" id="CP094529">
    <property type="protein sequence ID" value="UOE37978.1"/>
    <property type="molecule type" value="Genomic_DNA"/>
</dbReference>
<evidence type="ECO:0000259" key="2">
    <source>
        <dbReference type="PROSITE" id="PS50853"/>
    </source>
</evidence>
<dbReference type="Pfam" id="PF18962">
    <property type="entry name" value="Por_Secre_tail"/>
    <property type="match status" value="1"/>
</dbReference>
<dbReference type="PROSITE" id="PS50853">
    <property type="entry name" value="FN3"/>
    <property type="match status" value="1"/>
</dbReference>
<proteinExistence type="predicted"/>
<feature type="domain" description="Fibronectin type-III" evidence="2">
    <location>
        <begin position="273"/>
        <end position="370"/>
    </location>
</feature>
<organism evidence="3 4">
    <name type="scientific">Chryseobacterium oryzae</name>
    <dbReference type="NCBI Taxonomy" id="2929799"/>
    <lineage>
        <taxon>Bacteria</taxon>
        <taxon>Pseudomonadati</taxon>
        <taxon>Bacteroidota</taxon>
        <taxon>Flavobacteriia</taxon>
        <taxon>Flavobacteriales</taxon>
        <taxon>Weeksellaceae</taxon>
        <taxon>Chryseobacterium group</taxon>
        <taxon>Chryseobacterium</taxon>
    </lineage>
</organism>
<dbReference type="InterPro" id="IPR026444">
    <property type="entry name" value="Secre_tail"/>
</dbReference>
<dbReference type="CDD" id="cd00063">
    <property type="entry name" value="FN3"/>
    <property type="match status" value="1"/>
</dbReference>
<dbReference type="InterPro" id="IPR044023">
    <property type="entry name" value="Ig_7"/>
</dbReference>
<keyword evidence="1" id="KW-0732">Signal</keyword>
<protein>
    <submittedName>
        <fullName evidence="3">T9SS type A sorting domain-containing protein</fullName>
    </submittedName>
</protein>
<dbReference type="InterPro" id="IPR036116">
    <property type="entry name" value="FN3_sf"/>
</dbReference>
<dbReference type="NCBIfam" id="TIGR04183">
    <property type="entry name" value="Por_Secre_tail"/>
    <property type="match status" value="1"/>
</dbReference>
<dbReference type="InterPro" id="IPR003961">
    <property type="entry name" value="FN3_dom"/>
</dbReference>
<dbReference type="Proteomes" id="UP000831068">
    <property type="component" value="Chromosome"/>
</dbReference>
<name>A0ABY4BJT2_9FLAO</name>
<dbReference type="RefSeq" id="WP_243576323.1">
    <property type="nucleotide sequence ID" value="NZ_CP094529.1"/>
</dbReference>
<dbReference type="Gene3D" id="2.60.40.10">
    <property type="entry name" value="Immunoglobulins"/>
    <property type="match status" value="1"/>
</dbReference>
<gene>
    <name evidence="3" type="ORF">MTP08_13125</name>
</gene>
<reference evidence="3 4" key="1">
    <citation type="submission" date="2022-03" db="EMBL/GenBank/DDBJ databases">
        <title>Chryseobacterium sp. isolated from the Andong Sikhe.</title>
        <authorList>
            <person name="Won M."/>
            <person name="Kim S.-J."/>
            <person name="Kwon S.-W."/>
        </authorList>
    </citation>
    <scope>NUCLEOTIDE SEQUENCE [LARGE SCALE GENOMIC DNA]</scope>
    <source>
        <strain evidence="3 4">ADR-1</strain>
    </source>
</reference>
<dbReference type="SUPFAM" id="SSF49265">
    <property type="entry name" value="Fibronectin type III"/>
    <property type="match status" value="1"/>
</dbReference>
<accession>A0ABY4BJT2</accession>
<sequence length="684" mass="72813">MSKFYQLYSWLKKSNLKVYAILLLLLNFNFTLAQVSAYNFAQSAGTFVPISGNVLGVATGNTSATNLNSEVYNITLPFGFAFNDVSYTSLNVSSNGFITFGTTPPLTTTTTPISATVAYAGAISAFGRDITSLYDISGATGKISWDVIGTAPNREIVIQWRDFRPTNVTTTNAAYTFSFQIRLKETSNVIDIVYGSGSYLVGNTVYASTAQVGLRGSTNLDFNNRLNSNTLEFTNSTVGTANTSVQSFSTIDMIPGMPSAGLTYTWTPPTCYSPTGLSTISSTANTANITWNAISSAPSNGYEVYYSTNNTLPTSSSIPQITGLSTSSVTLQSLLSSKIYYVWVRSSCGSGSYSSWSNQPVSFATQCQPTSVISTTGNLVCPGTSATLSATTSSGATLKWYDSATGNNLVGSGPSFTTPVLNTTTNYYVSASTGTVSNVGKVNLESNAITGGSLSSYLVFTANSDFTLNTVDLFPYSSVAGTPGTVTITLFTSSGTPIISTTVNVIGQSSVALSVPQTVTVNFPITGGVSYRLGVSAWTGITNMYRDSINLAFPYSTTGVVDITGGSLSTPYYYFFYNWKISTGCESPRTMVTATVDAVACLSTAESNKKNNIKVYPNPFTEVVKIDRPELINSITITDVSGKLLRSSIKLESELKLNDIAQGMYILILDMKDGSKQSIKLIKK</sequence>
<dbReference type="InterPro" id="IPR013783">
    <property type="entry name" value="Ig-like_fold"/>
</dbReference>
<evidence type="ECO:0000313" key="4">
    <source>
        <dbReference type="Proteomes" id="UP000831068"/>
    </source>
</evidence>
<dbReference type="Pfam" id="PF00041">
    <property type="entry name" value="fn3"/>
    <property type="match status" value="1"/>
</dbReference>
<dbReference type="Pfam" id="PF19081">
    <property type="entry name" value="Ig_7"/>
    <property type="match status" value="1"/>
</dbReference>